<evidence type="ECO:0000256" key="3">
    <source>
        <dbReference type="ARBA" id="ARBA00022519"/>
    </source>
</evidence>
<keyword evidence="2 9" id="KW-1003">Cell membrane</keyword>
<comment type="subunit">
    <text evidence="9">Part of a complex composed of FtsB, FtsL and FtsQ.</text>
</comment>
<keyword evidence="6 9" id="KW-1133">Transmembrane helix</keyword>
<dbReference type="InterPro" id="IPR013685">
    <property type="entry name" value="POTRA_FtsQ_type"/>
</dbReference>
<comment type="subcellular location">
    <subcellularLocation>
        <location evidence="9">Cell inner membrane</location>
        <topology evidence="9">Single-pass type II membrane protein</topology>
    </subcellularLocation>
    <subcellularLocation>
        <location evidence="1">Membrane</location>
    </subcellularLocation>
    <text evidence="9">Localizes to the division septum.</text>
</comment>
<dbReference type="Gene3D" id="3.40.50.11690">
    <property type="entry name" value="Cell division protein FtsQ/DivIB"/>
    <property type="match status" value="1"/>
</dbReference>
<dbReference type="Gene3D" id="3.10.20.310">
    <property type="entry name" value="membrane protein fhac"/>
    <property type="match status" value="1"/>
</dbReference>
<keyword evidence="3 9" id="KW-0997">Cell inner membrane</keyword>
<dbReference type="GO" id="GO:0005886">
    <property type="term" value="C:plasma membrane"/>
    <property type="evidence" value="ECO:0007669"/>
    <property type="project" value="UniProtKB-SubCell"/>
</dbReference>
<keyword evidence="7 9" id="KW-0472">Membrane</keyword>
<dbReference type="PANTHER" id="PTHR35851">
    <property type="entry name" value="CELL DIVISION PROTEIN FTSQ"/>
    <property type="match status" value="1"/>
</dbReference>
<dbReference type="KEGG" id="ttc:FOKN1_2663"/>
<reference evidence="11 12" key="1">
    <citation type="submission" date="2017-05" db="EMBL/GenBank/DDBJ databases">
        <title>Thiocyanate degradation by Thiohalobacter thiocyanaticus FOKN1.</title>
        <authorList>
            <person name="Oshiki M."/>
            <person name="Fukushima T."/>
            <person name="Kawano S."/>
            <person name="Nakagawa J."/>
        </authorList>
    </citation>
    <scope>NUCLEOTIDE SEQUENCE [LARGE SCALE GENOMIC DNA]</scope>
    <source>
        <strain evidence="11 12">FOKN1</strain>
    </source>
</reference>
<keyword evidence="4 9" id="KW-0132">Cell division</keyword>
<dbReference type="RefSeq" id="WP_096367061.1">
    <property type="nucleotide sequence ID" value="NZ_AP018052.1"/>
</dbReference>
<feature type="domain" description="POTRA" evidence="10">
    <location>
        <begin position="55"/>
        <end position="124"/>
    </location>
</feature>
<accession>A0A1Z4VU36</accession>
<dbReference type="EMBL" id="AP018052">
    <property type="protein sequence ID" value="BAZ95033.1"/>
    <property type="molecule type" value="Genomic_DNA"/>
</dbReference>
<keyword evidence="8 9" id="KW-0131">Cell cycle</keyword>
<dbReference type="InterPro" id="IPR045335">
    <property type="entry name" value="FtsQ_C_sf"/>
</dbReference>
<dbReference type="PANTHER" id="PTHR35851:SF1">
    <property type="entry name" value="CELL DIVISION PROTEIN FTSQ"/>
    <property type="match status" value="1"/>
</dbReference>
<dbReference type="PROSITE" id="PS51779">
    <property type="entry name" value="POTRA"/>
    <property type="match status" value="1"/>
</dbReference>
<evidence type="ECO:0000256" key="9">
    <source>
        <dbReference type="HAMAP-Rule" id="MF_00911"/>
    </source>
</evidence>
<feature type="transmembrane region" description="Helical" evidence="9">
    <location>
        <begin position="21"/>
        <end position="42"/>
    </location>
</feature>
<evidence type="ECO:0000256" key="8">
    <source>
        <dbReference type="ARBA" id="ARBA00023306"/>
    </source>
</evidence>
<dbReference type="InterPro" id="IPR005548">
    <property type="entry name" value="Cell_div_FtsQ/DivIB_C"/>
</dbReference>
<evidence type="ECO:0000256" key="6">
    <source>
        <dbReference type="ARBA" id="ARBA00022989"/>
    </source>
</evidence>
<dbReference type="InterPro" id="IPR026579">
    <property type="entry name" value="FtsQ"/>
</dbReference>
<evidence type="ECO:0000313" key="12">
    <source>
        <dbReference type="Proteomes" id="UP000218765"/>
    </source>
</evidence>
<dbReference type="OrthoDB" id="9790370at2"/>
<dbReference type="Pfam" id="PF08478">
    <property type="entry name" value="POTRA_1"/>
    <property type="match status" value="1"/>
</dbReference>
<comment type="function">
    <text evidence="9">Essential cell division protein. May link together the upstream cell division proteins, which are predominantly cytoplasmic, with the downstream cell division proteins, which are predominantly periplasmic. May control correct divisome assembly.</text>
</comment>
<protein>
    <recommendedName>
        <fullName evidence="9">Cell division protein FtsQ</fullName>
    </recommendedName>
</protein>
<evidence type="ECO:0000256" key="5">
    <source>
        <dbReference type="ARBA" id="ARBA00022692"/>
    </source>
</evidence>
<dbReference type="GO" id="GO:0043093">
    <property type="term" value="P:FtsZ-dependent cytokinesis"/>
    <property type="evidence" value="ECO:0007669"/>
    <property type="project" value="UniProtKB-UniRule"/>
</dbReference>
<dbReference type="Pfam" id="PF03799">
    <property type="entry name" value="FtsQ_DivIB_C"/>
    <property type="match status" value="1"/>
</dbReference>
<dbReference type="GO" id="GO:0032153">
    <property type="term" value="C:cell division site"/>
    <property type="evidence" value="ECO:0007669"/>
    <property type="project" value="UniProtKB-UniRule"/>
</dbReference>
<proteinExistence type="inferred from homology"/>
<gene>
    <name evidence="9" type="primary">ftsQ</name>
    <name evidence="11" type="ORF">FOKN1_2663</name>
</gene>
<keyword evidence="5 9" id="KW-0812">Transmembrane</keyword>
<evidence type="ECO:0000256" key="7">
    <source>
        <dbReference type="ARBA" id="ARBA00023136"/>
    </source>
</evidence>
<comment type="similarity">
    <text evidence="9">Belongs to the FtsQ/DivIB family. FtsQ subfamily.</text>
</comment>
<keyword evidence="12" id="KW-1185">Reference proteome</keyword>
<dbReference type="AlphaFoldDB" id="A0A1Z4VU36"/>
<dbReference type="InterPro" id="IPR034746">
    <property type="entry name" value="POTRA"/>
</dbReference>
<evidence type="ECO:0000256" key="4">
    <source>
        <dbReference type="ARBA" id="ARBA00022618"/>
    </source>
</evidence>
<evidence type="ECO:0000256" key="2">
    <source>
        <dbReference type="ARBA" id="ARBA00022475"/>
    </source>
</evidence>
<sequence>MSRKRPGQAVRRETEQPASRRWVTLLGNGLAALALVLALTGVHQLLDWLRDPHAWPVREVQIEGEFRHLRHEQIAAATRDMLRHGFFGVEVGAVQQRLAELPWVEEAAVRRIWPDGMQLRIREQIPVARWGEDGLLNARGELFQPDNVAEFAALPRLAGPISLRERVIRRYIEFRQALQQIERHPVSIDLDARRAWRVELDNGMSIRLGRQDEARRMALFIDAYPRVFAAAPQPARTVDMRYSNGFAVHWMTAATPQRQEG</sequence>
<evidence type="ECO:0000256" key="1">
    <source>
        <dbReference type="ARBA" id="ARBA00004370"/>
    </source>
</evidence>
<organism evidence="11 12">
    <name type="scientific">Thiohalobacter thiocyanaticus</name>
    <dbReference type="NCBI Taxonomy" id="585455"/>
    <lineage>
        <taxon>Bacteria</taxon>
        <taxon>Pseudomonadati</taxon>
        <taxon>Pseudomonadota</taxon>
        <taxon>Gammaproteobacteria</taxon>
        <taxon>Thiohalobacterales</taxon>
        <taxon>Thiohalobacteraceae</taxon>
        <taxon>Thiohalobacter</taxon>
    </lineage>
</organism>
<dbReference type="Proteomes" id="UP000218765">
    <property type="component" value="Chromosome"/>
</dbReference>
<evidence type="ECO:0000313" key="11">
    <source>
        <dbReference type="EMBL" id="BAZ95033.1"/>
    </source>
</evidence>
<dbReference type="HAMAP" id="MF_00911">
    <property type="entry name" value="FtsQ_subfam"/>
    <property type="match status" value="1"/>
</dbReference>
<dbReference type="GO" id="GO:0090529">
    <property type="term" value="P:cell septum assembly"/>
    <property type="evidence" value="ECO:0007669"/>
    <property type="project" value="InterPro"/>
</dbReference>
<evidence type="ECO:0000259" key="10">
    <source>
        <dbReference type="PROSITE" id="PS51779"/>
    </source>
</evidence>
<name>A0A1Z4VU36_9GAMM</name>